<dbReference type="EC" id="1.2.1.84" evidence="1"/>
<proteinExistence type="predicted"/>
<accession>A0ACB7WL09</accession>
<sequence length="481" mass="55132">MEVSEIVKYLEAKSILITGSTGFLAKLFVEKVLRVQPNVKKLFLLVRAGDAISARQRVENEIASMEVFKVLRKEYGESFSSYFWSKVYPLAGDVSLEHLGIKDDDLRETLWAEVDVIINSAATTNFNQRYDVALSINTTGVKNVLAFARRCERLKMLLHVSTAYVAKEKEGIILENPIKLDDFEIDTEIKLIEKSLKELKENKASNQIINSFMRELGMKRANKFGWPNVYSFTKAMGEVILGRMKDDVPLVILRPTIIISTHKEPFPGWIEGVRTMDKLFVCFGNGKLHFFPASRNAILDLIPADMVVNGMLATMVSHSHQNGMFIYHVGSSNRNIVKLRFVSELFYKYFLMNPCTNKDGKRIKLPKISLFPFMGIFYTYMAIRHKIPLQVLWLLAKLFCSRNMKAKYETLSAKCNYALLLAKAYQPYTSMQGRFDDTNLKKLSAKMNNKDKKVFDLDPSCIIWLQFLMEVHFPSVLKISN</sequence>
<comment type="caution">
    <text evidence="1">The sequence shown here is derived from an EMBL/GenBank/DDBJ whole genome shotgun (WGS) entry which is preliminary data.</text>
</comment>
<keyword evidence="1" id="KW-0560">Oxidoreductase</keyword>
<name>A0ACB7WL09_DIOAL</name>
<gene>
    <name evidence="1" type="ORF">IHE45_03G056500</name>
</gene>
<reference evidence="2" key="1">
    <citation type="journal article" date="2022" name="Nat. Commun.">
        <title>Chromosome evolution and the genetic basis of agronomically important traits in greater yam.</title>
        <authorList>
            <person name="Bredeson J.V."/>
            <person name="Lyons J.B."/>
            <person name="Oniyinde I.O."/>
            <person name="Okereke N.R."/>
            <person name="Kolade O."/>
            <person name="Nnabue I."/>
            <person name="Nwadili C.O."/>
            <person name="Hribova E."/>
            <person name="Parker M."/>
            <person name="Nwogha J."/>
            <person name="Shu S."/>
            <person name="Carlson J."/>
            <person name="Kariba R."/>
            <person name="Muthemba S."/>
            <person name="Knop K."/>
            <person name="Barton G.J."/>
            <person name="Sherwood A.V."/>
            <person name="Lopez-Montes A."/>
            <person name="Asiedu R."/>
            <person name="Jamnadass R."/>
            <person name="Muchugi A."/>
            <person name="Goodstein D."/>
            <person name="Egesi C.N."/>
            <person name="Featherston J."/>
            <person name="Asfaw A."/>
            <person name="Simpson G.G."/>
            <person name="Dolezel J."/>
            <person name="Hendre P.S."/>
            <person name="Van Deynze A."/>
            <person name="Kumar P.L."/>
            <person name="Obidiegwu J.E."/>
            <person name="Bhattacharjee R."/>
            <person name="Rokhsar D.S."/>
        </authorList>
    </citation>
    <scope>NUCLEOTIDE SEQUENCE [LARGE SCALE GENOMIC DNA]</scope>
    <source>
        <strain evidence="2">cv. TDa95/00328</strain>
    </source>
</reference>
<keyword evidence="2" id="KW-1185">Reference proteome</keyword>
<protein>
    <submittedName>
        <fullName evidence="1">Fatty acyl-CoA reductase protein</fullName>
        <ecNumber evidence="1">1.2.1.84</ecNumber>
    </submittedName>
</protein>
<evidence type="ECO:0000313" key="2">
    <source>
        <dbReference type="Proteomes" id="UP000827976"/>
    </source>
</evidence>
<dbReference type="Proteomes" id="UP000827976">
    <property type="component" value="Chromosome 3"/>
</dbReference>
<dbReference type="EMBL" id="CM037013">
    <property type="protein sequence ID" value="KAH7688826.1"/>
    <property type="molecule type" value="Genomic_DNA"/>
</dbReference>
<evidence type="ECO:0000313" key="1">
    <source>
        <dbReference type="EMBL" id="KAH7688826.1"/>
    </source>
</evidence>
<organism evidence="1 2">
    <name type="scientific">Dioscorea alata</name>
    <name type="common">Purple yam</name>
    <dbReference type="NCBI Taxonomy" id="55571"/>
    <lineage>
        <taxon>Eukaryota</taxon>
        <taxon>Viridiplantae</taxon>
        <taxon>Streptophyta</taxon>
        <taxon>Embryophyta</taxon>
        <taxon>Tracheophyta</taxon>
        <taxon>Spermatophyta</taxon>
        <taxon>Magnoliopsida</taxon>
        <taxon>Liliopsida</taxon>
        <taxon>Dioscoreales</taxon>
        <taxon>Dioscoreaceae</taxon>
        <taxon>Dioscorea</taxon>
    </lineage>
</organism>